<keyword evidence="2" id="KW-1185">Reference proteome</keyword>
<protein>
    <submittedName>
        <fullName evidence="1">Uncharacterized protein</fullName>
    </submittedName>
</protein>
<evidence type="ECO:0000313" key="1">
    <source>
        <dbReference type="EMBL" id="GAA3942442.1"/>
    </source>
</evidence>
<sequence length="91" mass="9918">MPKSRRSSRWTPAEMDSYERARALLDAVIAAYSGRIGAAPSPQAARALRAERAPLLVERDALTADSRERIAEILRDMPAQLAAVREGDAGE</sequence>
<gene>
    <name evidence="1" type="ORF">GCM10022244_57870</name>
</gene>
<comment type="caution">
    <text evidence="1">The sequence shown here is derived from an EMBL/GenBank/DDBJ whole genome shotgun (WGS) entry which is preliminary data.</text>
</comment>
<proteinExistence type="predicted"/>
<dbReference type="Proteomes" id="UP001501000">
    <property type="component" value="Unassembled WGS sequence"/>
</dbReference>
<name>A0ABP7NC29_9ACTN</name>
<accession>A0ABP7NC29</accession>
<reference evidence="2" key="1">
    <citation type="journal article" date="2019" name="Int. J. Syst. Evol. Microbiol.">
        <title>The Global Catalogue of Microorganisms (GCM) 10K type strain sequencing project: providing services to taxonomists for standard genome sequencing and annotation.</title>
        <authorList>
            <consortium name="The Broad Institute Genomics Platform"/>
            <consortium name="The Broad Institute Genome Sequencing Center for Infectious Disease"/>
            <person name="Wu L."/>
            <person name="Ma J."/>
        </authorList>
    </citation>
    <scope>NUCLEOTIDE SEQUENCE [LARGE SCALE GENOMIC DNA]</scope>
    <source>
        <strain evidence="2">JCM 16956</strain>
    </source>
</reference>
<organism evidence="1 2">
    <name type="scientific">Streptomyces gulbargensis</name>
    <dbReference type="NCBI Taxonomy" id="364901"/>
    <lineage>
        <taxon>Bacteria</taxon>
        <taxon>Bacillati</taxon>
        <taxon>Actinomycetota</taxon>
        <taxon>Actinomycetes</taxon>
        <taxon>Kitasatosporales</taxon>
        <taxon>Streptomycetaceae</taxon>
        <taxon>Streptomyces</taxon>
    </lineage>
</organism>
<evidence type="ECO:0000313" key="2">
    <source>
        <dbReference type="Proteomes" id="UP001501000"/>
    </source>
</evidence>
<dbReference type="RefSeq" id="WP_345288170.1">
    <property type="nucleotide sequence ID" value="NZ_BAABAJ010000034.1"/>
</dbReference>
<dbReference type="EMBL" id="BAABAJ010000034">
    <property type="protein sequence ID" value="GAA3942442.1"/>
    <property type="molecule type" value="Genomic_DNA"/>
</dbReference>